<keyword evidence="5" id="KW-1133">Transmembrane helix</keyword>
<dbReference type="PANTHER" id="PTHR30462:SF0">
    <property type="entry name" value="INTERMEMBRANE TRANSPORT PROTEIN YEBT"/>
    <property type="match status" value="1"/>
</dbReference>
<protein>
    <submittedName>
        <fullName evidence="7">MCE family protein</fullName>
    </submittedName>
</protein>
<evidence type="ECO:0000256" key="2">
    <source>
        <dbReference type="ARBA" id="ARBA00022475"/>
    </source>
</evidence>
<name>A0A0B7JCX0_9GAMM</name>
<dbReference type="RefSeq" id="WP_036794634.1">
    <property type="nucleotide sequence ID" value="NZ_LN794352.1"/>
</dbReference>
<keyword evidence="4" id="KW-0812">Transmembrane</keyword>
<dbReference type="EMBL" id="PYNF01000005">
    <property type="protein sequence ID" value="PSU99594.1"/>
    <property type="molecule type" value="Genomic_DNA"/>
</dbReference>
<accession>A0A2T3KJD4</accession>
<reference evidence="7 8" key="1">
    <citation type="submission" date="2018-01" db="EMBL/GenBank/DDBJ databases">
        <title>Whole genome sequencing of Histamine producing bacteria.</title>
        <authorList>
            <person name="Butler K."/>
        </authorList>
    </citation>
    <scope>NUCLEOTIDE SEQUENCE [LARGE SCALE GENOMIC DNA]</scope>
    <source>
        <strain evidence="7 8">FS-7.2</strain>
    </source>
</reference>
<dbReference type="Proteomes" id="UP000241426">
    <property type="component" value="Unassembled WGS sequence"/>
</dbReference>
<evidence type="ECO:0000313" key="7">
    <source>
        <dbReference type="EMBL" id="PSU99594.1"/>
    </source>
</evidence>
<evidence type="ECO:0000313" key="8">
    <source>
        <dbReference type="Proteomes" id="UP000241426"/>
    </source>
</evidence>
<comment type="subcellular location">
    <subcellularLocation>
        <location evidence="1">Cell inner membrane</location>
    </subcellularLocation>
</comment>
<evidence type="ECO:0000256" key="1">
    <source>
        <dbReference type="ARBA" id="ARBA00004533"/>
    </source>
</evidence>
<sequence>MNNEPNNEQPQHVSIRRDRGLSPLWLLPLLAIIIAGWLLYKAVNEGGERIQIHFNDAVGLVAGRTTIRYQGLEVGIVRDVTLSKDLKSIYVSADIYPEAVKTLRTHTRFWLVKPKASITGISGLDALVSGNYIALQPGTGDEATKFTALENQPANMPTNDGLTLQLKAPNLGSLSIGSQIFYKKIPVGEIYNYTLSANKKEVLIDALIKPRYANLVTNKSRFWNVSGVSANIGFSGVDVQFESLSALIAGAIAFDSPDAGKPIDEGHLFNLYSDINTAGRGIAITITLPDNNNISNSGAPIMYRGLQIGKISDLKLDDKTNKIIAHAAIEPSMSDLLNNGSRLLLEEAQVSLTGVKNIGNLVRGNYLRLIPGEGKKARHFTAITQNTLEEQQPGVAVFSLFADQSYGLKAGTKLRYRGIDVGHITTVKLDGNRVRLETLIQPQYTHLIRSHSRFFIDGGIEANISNSGVDVSIPAADQLISSAISFTSNGKEGIQKSYSLFKNRHLAKLADEKLKGFTSITLVADNLPAISEGSPVLYRNLQVGEITSFALKTSGVEIKLNIQKKYRHLIDNNTVFWNRSGVEVEAGLNGIKIKAAPLSTLLKGGIAFDSMKGVTNRSGHDYKLYPSLSDAQHFGVMITLTADDARSISKSTAIKYQGVVIGKVDNIEPNFEHNNVTVKARLFPQYAKVVARKDSYFWIVKPKISLNGSENLDSLLSSYIAVQPGKGLTSHTFKLGSAELFDAGKTFILESEERGSVSEGTPLLYRDIQVGQVIKVALGALADRVLITVQIEQKYRHLIRANSVFWNASGLNVDIGITGAKVKAGTFDSLLRGGISFATPATHPLAPLAKQNKHFLLNKEVNPKWLSWRTAIPIK</sequence>
<dbReference type="GO" id="GO:0005886">
    <property type="term" value="C:plasma membrane"/>
    <property type="evidence" value="ECO:0007669"/>
    <property type="project" value="UniProtKB-SubCell"/>
</dbReference>
<evidence type="ECO:0000256" key="6">
    <source>
        <dbReference type="ARBA" id="ARBA00023136"/>
    </source>
</evidence>
<evidence type="ECO:0000256" key="5">
    <source>
        <dbReference type="ARBA" id="ARBA00022989"/>
    </source>
</evidence>
<proteinExistence type="predicted"/>
<dbReference type="PANTHER" id="PTHR30462">
    <property type="entry name" value="INTERMEMBRANE TRANSPORT PROTEIN PQIB-RELATED"/>
    <property type="match status" value="1"/>
</dbReference>
<evidence type="ECO:0000256" key="4">
    <source>
        <dbReference type="ARBA" id="ARBA00022692"/>
    </source>
</evidence>
<comment type="caution">
    <text evidence="7">The sequence shown here is derived from an EMBL/GenBank/DDBJ whole genome shotgun (WGS) entry which is preliminary data.</text>
</comment>
<dbReference type="InterPro" id="IPR051800">
    <property type="entry name" value="PqiA-PqiB_transport"/>
</dbReference>
<organism evidence="7 8">
    <name type="scientific">Photobacterium kishitanii</name>
    <dbReference type="NCBI Taxonomy" id="318456"/>
    <lineage>
        <taxon>Bacteria</taxon>
        <taxon>Pseudomonadati</taxon>
        <taxon>Pseudomonadota</taxon>
        <taxon>Gammaproteobacteria</taxon>
        <taxon>Vibrionales</taxon>
        <taxon>Vibrionaceae</taxon>
        <taxon>Photobacterium</taxon>
    </lineage>
</organism>
<keyword evidence="3" id="KW-0997">Cell inner membrane</keyword>
<keyword evidence="2" id="KW-1003">Cell membrane</keyword>
<dbReference type="GeneID" id="29944483"/>
<dbReference type="eggNOG" id="COG3008">
    <property type="taxonomic scope" value="Bacteria"/>
</dbReference>
<keyword evidence="6" id="KW-0472">Membrane</keyword>
<dbReference type="InterPro" id="IPR003399">
    <property type="entry name" value="Mce/MlaD"/>
</dbReference>
<gene>
    <name evidence="7" type="ORF">C9J27_08105</name>
</gene>
<evidence type="ECO:0000256" key="3">
    <source>
        <dbReference type="ARBA" id="ARBA00022519"/>
    </source>
</evidence>
<dbReference type="Pfam" id="PF02470">
    <property type="entry name" value="MlaD"/>
    <property type="match status" value="7"/>
</dbReference>
<accession>A0A0B7JCX0</accession>
<dbReference type="AlphaFoldDB" id="A0A0B7JCX0"/>